<dbReference type="Proteomes" id="UP000244722">
    <property type="component" value="Unassembled WGS sequence"/>
</dbReference>
<reference evidence="2 3" key="1">
    <citation type="submission" date="2017-04" db="EMBL/GenBank/DDBJ databases">
        <title>Draft genome sequence of Tuber borchii Vittad., a whitish edible truffle.</title>
        <authorList>
            <consortium name="DOE Joint Genome Institute"/>
            <person name="Murat C."/>
            <person name="Kuo A."/>
            <person name="Barry K.W."/>
            <person name="Clum A."/>
            <person name="Dockter R.B."/>
            <person name="Fauchery L."/>
            <person name="Iotti M."/>
            <person name="Kohler A."/>
            <person name="Labutti K."/>
            <person name="Lindquist E.A."/>
            <person name="Lipzen A."/>
            <person name="Ohm R.A."/>
            <person name="Wang M."/>
            <person name="Grigoriev I.V."/>
            <person name="Zambonelli A."/>
            <person name="Martin F.M."/>
        </authorList>
    </citation>
    <scope>NUCLEOTIDE SEQUENCE [LARGE SCALE GENOMIC DNA]</scope>
    <source>
        <strain evidence="2 3">Tbo3840</strain>
    </source>
</reference>
<feature type="region of interest" description="Disordered" evidence="1">
    <location>
        <begin position="114"/>
        <end position="163"/>
    </location>
</feature>
<dbReference type="EMBL" id="NESQ01000377">
    <property type="protein sequence ID" value="PUU73423.1"/>
    <property type="molecule type" value="Genomic_DNA"/>
</dbReference>
<keyword evidence="3" id="KW-1185">Reference proteome</keyword>
<comment type="caution">
    <text evidence="2">The sequence shown here is derived from an EMBL/GenBank/DDBJ whole genome shotgun (WGS) entry which is preliminary data.</text>
</comment>
<evidence type="ECO:0000313" key="2">
    <source>
        <dbReference type="EMBL" id="PUU73423.1"/>
    </source>
</evidence>
<name>A0A2T6ZD73_TUBBO</name>
<organism evidence="2 3">
    <name type="scientific">Tuber borchii</name>
    <name type="common">White truffle</name>
    <dbReference type="NCBI Taxonomy" id="42251"/>
    <lineage>
        <taxon>Eukaryota</taxon>
        <taxon>Fungi</taxon>
        <taxon>Dikarya</taxon>
        <taxon>Ascomycota</taxon>
        <taxon>Pezizomycotina</taxon>
        <taxon>Pezizomycetes</taxon>
        <taxon>Pezizales</taxon>
        <taxon>Tuberaceae</taxon>
        <taxon>Tuber</taxon>
    </lineage>
</organism>
<evidence type="ECO:0008006" key="4">
    <source>
        <dbReference type="Google" id="ProtNLM"/>
    </source>
</evidence>
<evidence type="ECO:0000256" key="1">
    <source>
        <dbReference type="SAM" id="MobiDB-lite"/>
    </source>
</evidence>
<protein>
    <recommendedName>
        <fullName evidence="4">BTB domain-containing protein</fullName>
    </recommendedName>
</protein>
<dbReference type="STRING" id="42251.A0A2T6ZD73"/>
<feature type="compositionally biased region" description="Acidic residues" evidence="1">
    <location>
        <begin position="141"/>
        <end position="158"/>
    </location>
</feature>
<gene>
    <name evidence="2" type="ORF">B9Z19DRAFT_1095060</name>
</gene>
<dbReference type="OrthoDB" id="9997739at2759"/>
<evidence type="ECO:0000313" key="3">
    <source>
        <dbReference type="Proteomes" id="UP000244722"/>
    </source>
</evidence>
<sequence>MGRPDIASRFRGKVVQLETVEGTTLYVHADILDSGRGICPDVPWDSFKTSTVERFLEYCYQGDYSFPKPVKVPLATPTSSIDDYDEYADSVCHPRPDYLRGCRCVNYRVTPRDYSDLSDSTTKDDDTEDAVSEYESGRDDDGIEYDEVTDTEDDDQDDSGLSGHPNGLDYGAVFLAHAELYILSQNQGRSSLTLLCLNRLRKALDQAAKAPVRPRFANNLSDLLLYTYEHANLSLADDQKADDLQNMVSSFAAIHIKEMKEEFGSLMRCGGKMAEDLMKEVVDRVISLEGVSKERTKSRQFTRGDLGGVNIPVI</sequence>
<dbReference type="AlphaFoldDB" id="A0A2T6ZD73"/>
<accession>A0A2T6ZD73</accession>
<proteinExistence type="predicted"/>